<evidence type="ECO:0000259" key="10">
    <source>
        <dbReference type="Pfam" id="PF01975"/>
    </source>
</evidence>
<dbReference type="NCBIfam" id="NF001492">
    <property type="entry name" value="PRK00346.2-2"/>
    <property type="match status" value="1"/>
</dbReference>
<dbReference type="GO" id="GO:0004309">
    <property type="term" value="F:exopolyphosphatase activity"/>
    <property type="evidence" value="ECO:0007669"/>
    <property type="project" value="TreeGrafter"/>
</dbReference>
<evidence type="ECO:0000256" key="1">
    <source>
        <dbReference type="ARBA" id="ARBA00000815"/>
    </source>
</evidence>
<keyword evidence="7 9" id="KW-0547">Nucleotide-binding</keyword>
<comment type="function">
    <text evidence="9">Nucleotidase that shows phosphatase activity on nucleoside 5'-monophosphates.</text>
</comment>
<evidence type="ECO:0000256" key="5">
    <source>
        <dbReference type="ARBA" id="ARBA00022490"/>
    </source>
</evidence>
<keyword evidence="5 9" id="KW-0963">Cytoplasm</keyword>
<evidence type="ECO:0000256" key="6">
    <source>
        <dbReference type="ARBA" id="ARBA00022723"/>
    </source>
</evidence>
<dbReference type="GO" id="GO:0008253">
    <property type="term" value="F:5'-nucleotidase activity"/>
    <property type="evidence" value="ECO:0007669"/>
    <property type="project" value="UniProtKB-UniRule"/>
</dbReference>
<comment type="subcellular location">
    <subcellularLocation>
        <location evidence="3 9">Cytoplasm</location>
    </subcellularLocation>
</comment>
<evidence type="ECO:0000256" key="8">
    <source>
        <dbReference type="ARBA" id="ARBA00022801"/>
    </source>
</evidence>
<dbReference type="SUPFAM" id="SSF64167">
    <property type="entry name" value="SurE-like"/>
    <property type="match status" value="1"/>
</dbReference>
<organism evidence="11">
    <name type="scientific">Planktothricoides raciborskii GIHE-MW2</name>
    <dbReference type="NCBI Taxonomy" id="2792601"/>
    <lineage>
        <taxon>Bacteria</taxon>
        <taxon>Bacillati</taxon>
        <taxon>Cyanobacteriota</taxon>
        <taxon>Cyanophyceae</taxon>
        <taxon>Oscillatoriophycideae</taxon>
        <taxon>Oscillatoriales</taxon>
        <taxon>Oscillatoriaceae</taxon>
        <taxon>Planktothricoides</taxon>
    </lineage>
</organism>
<feature type="binding site" evidence="9">
    <location>
        <position position="9"/>
    </location>
    <ligand>
        <name>a divalent metal cation</name>
        <dbReference type="ChEBI" id="CHEBI:60240"/>
    </ligand>
</feature>
<dbReference type="NCBIfam" id="TIGR00087">
    <property type="entry name" value="surE"/>
    <property type="match status" value="1"/>
</dbReference>
<dbReference type="PANTHER" id="PTHR30457">
    <property type="entry name" value="5'-NUCLEOTIDASE SURE"/>
    <property type="match status" value="1"/>
</dbReference>
<dbReference type="GO" id="GO:0008254">
    <property type="term" value="F:3'-nucleotidase activity"/>
    <property type="evidence" value="ECO:0007669"/>
    <property type="project" value="TreeGrafter"/>
</dbReference>
<dbReference type="InterPro" id="IPR036523">
    <property type="entry name" value="SurE-like_sf"/>
</dbReference>
<dbReference type="GO" id="GO:0046872">
    <property type="term" value="F:metal ion binding"/>
    <property type="evidence" value="ECO:0007669"/>
    <property type="project" value="UniProtKB-UniRule"/>
</dbReference>
<dbReference type="InterPro" id="IPR030048">
    <property type="entry name" value="SurE"/>
</dbReference>
<dbReference type="AlphaFoldDB" id="A0AAU8JLU9"/>
<evidence type="ECO:0000256" key="4">
    <source>
        <dbReference type="ARBA" id="ARBA00011062"/>
    </source>
</evidence>
<feature type="domain" description="Survival protein SurE-like phosphatase/nucleotidase" evidence="10">
    <location>
        <begin position="3"/>
        <end position="190"/>
    </location>
</feature>
<dbReference type="Pfam" id="PF01975">
    <property type="entry name" value="SurE"/>
    <property type="match status" value="1"/>
</dbReference>
<protein>
    <recommendedName>
        <fullName evidence="9">5'-nucleotidase SurE</fullName>
        <ecNumber evidence="9">3.1.3.5</ecNumber>
    </recommendedName>
    <alternativeName>
        <fullName evidence="9">Nucleoside 5'-monophosphate phosphohydrolase</fullName>
    </alternativeName>
</protein>
<accession>A0AAU8JLU9</accession>
<feature type="binding site" evidence="9">
    <location>
        <position position="98"/>
    </location>
    <ligand>
        <name>a divalent metal cation</name>
        <dbReference type="ChEBI" id="CHEBI:60240"/>
    </ligand>
</feature>
<feature type="binding site" evidence="9">
    <location>
        <position position="8"/>
    </location>
    <ligand>
        <name>a divalent metal cation</name>
        <dbReference type="ChEBI" id="CHEBI:60240"/>
    </ligand>
</feature>
<comment type="similarity">
    <text evidence="4 9">Belongs to the SurE nucleotidase family.</text>
</comment>
<dbReference type="FunFam" id="3.40.1210.10:FF:000001">
    <property type="entry name" value="5'/3'-nucleotidase SurE"/>
    <property type="match status" value="1"/>
</dbReference>
<evidence type="ECO:0000256" key="2">
    <source>
        <dbReference type="ARBA" id="ARBA00001946"/>
    </source>
</evidence>
<evidence type="ECO:0000256" key="9">
    <source>
        <dbReference type="HAMAP-Rule" id="MF_00060"/>
    </source>
</evidence>
<dbReference type="Gene3D" id="3.40.1210.10">
    <property type="entry name" value="Survival protein SurE-like phosphatase/nucleotidase"/>
    <property type="match status" value="1"/>
</dbReference>
<name>A0AAU8JLU9_9CYAN</name>
<proteinExistence type="inferred from homology"/>
<gene>
    <name evidence="9 11" type="primary">surE</name>
    <name evidence="11" type="ORF">ABWT76_005378</name>
</gene>
<evidence type="ECO:0000256" key="3">
    <source>
        <dbReference type="ARBA" id="ARBA00004496"/>
    </source>
</evidence>
<comment type="cofactor">
    <cofactor evidence="9">
        <name>a divalent metal cation</name>
        <dbReference type="ChEBI" id="CHEBI:60240"/>
    </cofactor>
    <text evidence="9">Binds 1 divalent metal cation per subunit.</text>
</comment>
<comment type="catalytic activity">
    <reaction evidence="1 9">
        <text>a ribonucleoside 5'-phosphate + H2O = a ribonucleoside + phosphate</text>
        <dbReference type="Rhea" id="RHEA:12484"/>
        <dbReference type="ChEBI" id="CHEBI:15377"/>
        <dbReference type="ChEBI" id="CHEBI:18254"/>
        <dbReference type="ChEBI" id="CHEBI:43474"/>
        <dbReference type="ChEBI" id="CHEBI:58043"/>
        <dbReference type="EC" id="3.1.3.5"/>
    </reaction>
</comment>
<evidence type="ECO:0000256" key="7">
    <source>
        <dbReference type="ARBA" id="ARBA00022741"/>
    </source>
</evidence>
<sequence>MKILISNDDGIFAPGVRSLTQAIAHAGHQVTVVCPDQERSATGHGITMNHPIRAEEIHSVFDPGVNAWACSGTPADCVKLAIWALLDSPPDLVISGINQGQNLGTDLLYSGTVSAAMEGLLEGIPSIAISLASYTSKNFAPAAEFATQLVQQLADQPLPSPMLLNVNVPDLPLEAIAGVIFTRQGVRRYEDIFQKRVDPRGRTYYWLAGEEIKDVEQTPDPQLGSEILTDVQGIRQNYITITPLQYNLTFREGLLSPPAWNFPVGIL</sequence>
<dbReference type="EMBL" id="CP159837">
    <property type="protein sequence ID" value="XCM40262.1"/>
    <property type="molecule type" value="Genomic_DNA"/>
</dbReference>
<dbReference type="GO" id="GO:0000166">
    <property type="term" value="F:nucleotide binding"/>
    <property type="evidence" value="ECO:0007669"/>
    <property type="project" value="UniProtKB-KW"/>
</dbReference>
<reference evidence="11" key="1">
    <citation type="submission" date="2024-07" db="EMBL/GenBank/DDBJ databases">
        <authorList>
            <person name="Kim Y.J."/>
            <person name="Jeong J.Y."/>
        </authorList>
    </citation>
    <scope>NUCLEOTIDE SEQUENCE</scope>
    <source>
        <strain evidence="11">GIHE-MW2</strain>
    </source>
</reference>
<dbReference type="RefSeq" id="WP_054466704.1">
    <property type="nucleotide sequence ID" value="NZ_CP159837.1"/>
</dbReference>
<dbReference type="EC" id="3.1.3.5" evidence="9"/>
<dbReference type="InterPro" id="IPR002828">
    <property type="entry name" value="SurE-like_Pase/nucleotidase"/>
</dbReference>
<dbReference type="HAMAP" id="MF_00060">
    <property type="entry name" value="SurE"/>
    <property type="match status" value="1"/>
</dbReference>
<evidence type="ECO:0000313" key="11">
    <source>
        <dbReference type="EMBL" id="XCM40262.1"/>
    </source>
</evidence>
<keyword evidence="6 9" id="KW-0479">Metal-binding</keyword>
<dbReference type="PANTHER" id="PTHR30457:SF12">
    <property type="entry name" value="5'_3'-NUCLEOTIDASE SURE"/>
    <property type="match status" value="1"/>
</dbReference>
<comment type="cofactor">
    <cofactor evidence="2">
        <name>Mg(2+)</name>
        <dbReference type="ChEBI" id="CHEBI:18420"/>
    </cofactor>
</comment>
<dbReference type="GO" id="GO:0005737">
    <property type="term" value="C:cytoplasm"/>
    <property type="evidence" value="ECO:0007669"/>
    <property type="project" value="UniProtKB-SubCell"/>
</dbReference>
<dbReference type="NCBIfam" id="NF001490">
    <property type="entry name" value="PRK00346.1-4"/>
    <property type="match status" value="1"/>
</dbReference>
<keyword evidence="8 9" id="KW-0378">Hydrolase</keyword>
<feature type="binding site" evidence="9">
    <location>
        <position position="40"/>
    </location>
    <ligand>
        <name>a divalent metal cation</name>
        <dbReference type="ChEBI" id="CHEBI:60240"/>
    </ligand>
</feature>